<reference evidence="9" key="2">
    <citation type="submission" date="2020-09" db="EMBL/GenBank/DDBJ databases">
        <authorList>
            <person name="Sun Q."/>
            <person name="Kim S."/>
        </authorList>
    </citation>
    <scope>NUCLEOTIDE SEQUENCE</scope>
    <source>
        <strain evidence="9">KCTC 12870</strain>
    </source>
</reference>
<keyword evidence="4" id="KW-0677">Repeat</keyword>
<dbReference type="PROSITE" id="PS00198">
    <property type="entry name" value="4FE4S_FER_1"/>
    <property type="match status" value="1"/>
</dbReference>
<keyword evidence="6" id="KW-0408">Iron</keyword>
<keyword evidence="10" id="KW-1185">Reference proteome</keyword>
<dbReference type="NCBIfam" id="TIGR00273">
    <property type="entry name" value="LutB/LldF family L-lactate oxidation iron-sulfur protein"/>
    <property type="match status" value="1"/>
</dbReference>
<dbReference type="SUPFAM" id="SSF46548">
    <property type="entry name" value="alpha-helical ferredoxin"/>
    <property type="match status" value="1"/>
</dbReference>
<dbReference type="EMBL" id="BMXG01000023">
    <property type="protein sequence ID" value="GHC10169.1"/>
    <property type="molecule type" value="Genomic_DNA"/>
</dbReference>
<evidence type="ECO:0000313" key="9">
    <source>
        <dbReference type="EMBL" id="GHC10169.1"/>
    </source>
</evidence>
<dbReference type="InterPro" id="IPR024569">
    <property type="entry name" value="LutB_C"/>
</dbReference>
<evidence type="ECO:0000256" key="3">
    <source>
        <dbReference type="ARBA" id="ARBA00022723"/>
    </source>
</evidence>
<dbReference type="Proteomes" id="UP000642829">
    <property type="component" value="Unassembled WGS sequence"/>
</dbReference>
<accession>A0A8J3DK24</accession>
<evidence type="ECO:0000256" key="7">
    <source>
        <dbReference type="ARBA" id="ARBA00023014"/>
    </source>
</evidence>
<keyword evidence="3" id="KW-0479">Metal-binding</keyword>
<evidence type="ECO:0000256" key="1">
    <source>
        <dbReference type="ARBA" id="ARBA00022448"/>
    </source>
</evidence>
<dbReference type="Pfam" id="PF02589">
    <property type="entry name" value="LUD_dom"/>
    <property type="match status" value="1"/>
</dbReference>
<dbReference type="InterPro" id="IPR017900">
    <property type="entry name" value="4Fe4S_Fe_S_CS"/>
</dbReference>
<dbReference type="RefSeq" id="WP_189516592.1">
    <property type="nucleotide sequence ID" value="NZ_BMXG01000023.1"/>
</dbReference>
<dbReference type="GO" id="GO:0006089">
    <property type="term" value="P:lactate metabolic process"/>
    <property type="evidence" value="ECO:0007669"/>
    <property type="project" value="InterPro"/>
</dbReference>
<proteinExistence type="predicted"/>
<gene>
    <name evidence="9" type="primary">lutB</name>
    <name evidence="9" type="ORF">GCM10007047_29350</name>
</gene>
<organism evidence="9 10">
    <name type="scientific">Cerasicoccus arenae</name>
    <dbReference type="NCBI Taxonomy" id="424488"/>
    <lineage>
        <taxon>Bacteria</taxon>
        <taxon>Pseudomonadati</taxon>
        <taxon>Verrucomicrobiota</taxon>
        <taxon>Opitutia</taxon>
        <taxon>Puniceicoccales</taxon>
        <taxon>Cerasicoccaceae</taxon>
        <taxon>Cerasicoccus</taxon>
    </lineage>
</organism>
<dbReference type="Gene3D" id="3.40.50.10420">
    <property type="entry name" value="NagB/RpiA/CoA transferase-like"/>
    <property type="match status" value="1"/>
</dbReference>
<dbReference type="GO" id="GO:0051539">
    <property type="term" value="F:4 iron, 4 sulfur cluster binding"/>
    <property type="evidence" value="ECO:0007669"/>
    <property type="project" value="UniProtKB-KW"/>
</dbReference>
<keyword evidence="5" id="KW-0249">Electron transport</keyword>
<keyword evidence="7" id="KW-0411">Iron-sulfur</keyword>
<dbReference type="SUPFAM" id="SSF100950">
    <property type="entry name" value="NagB/RpiA/CoA transferase-like"/>
    <property type="match status" value="1"/>
</dbReference>
<dbReference type="InterPro" id="IPR003741">
    <property type="entry name" value="LUD_dom"/>
</dbReference>
<dbReference type="InterPro" id="IPR024185">
    <property type="entry name" value="FTHF_cligase-like_sf"/>
</dbReference>
<comment type="caution">
    <text evidence="9">The sequence shown here is derived from an EMBL/GenBank/DDBJ whole genome shotgun (WGS) entry which is preliminary data.</text>
</comment>
<sequence>MQPKTFQKIDRFARDLPAEVHATVYDGSKSTSEKRYDVLWRDFPETADVLRETAGQIKQHTLEHLDQYLEQAEKSLTANGAQVHFAGDGDRANQIALELMQKHGAKKLVKSKSMVTEETHLVPFLEKNGIECVETDLGEFIVQIDNDHPSHIVKPIMHKNRRQIARSFEREGLGAYNDDPETITRRARVHLRKKYFEADVAVTGANFVSAESGRIVLVTNEGNARFCMAATKLHIAIVGIEKLVPRDKDLGLFLNLIGRSGTGQQLTVYTQFIAGPKRAEQPDGPEEMHVIFVDNKRTDVLASECREILRCIRCGACLNVCPVYRQASGHAYRSVYPGPVGAVLSPLLAADKFPELADLPKASSLCGACNEVCPVNIPIPDLLLRLRDKGKREGAKNAAAGTPPMGMYAMMASQPSAWKAAMKIGYAVNVTPQAMMNVVPAAQAWTSVRQLPKWRGGKFRDWMKKKESE</sequence>
<evidence type="ECO:0000259" key="8">
    <source>
        <dbReference type="PROSITE" id="PS51379"/>
    </source>
</evidence>
<keyword evidence="2" id="KW-0004">4Fe-4S</keyword>
<reference evidence="9" key="1">
    <citation type="journal article" date="2014" name="Int. J. Syst. Evol. Microbiol.">
        <title>Complete genome sequence of Corynebacterium casei LMG S-19264T (=DSM 44701T), isolated from a smear-ripened cheese.</title>
        <authorList>
            <consortium name="US DOE Joint Genome Institute (JGI-PGF)"/>
            <person name="Walter F."/>
            <person name="Albersmeier A."/>
            <person name="Kalinowski J."/>
            <person name="Ruckert C."/>
        </authorList>
    </citation>
    <scope>NUCLEOTIDE SEQUENCE</scope>
    <source>
        <strain evidence="9">KCTC 12870</strain>
    </source>
</reference>
<keyword evidence="1" id="KW-0813">Transport</keyword>
<evidence type="ECO:0000256" key="6">
    <source>
        <dbReference type="ARBA" id="ARBA00023004"/>
    </source>
</evidence>
<name>A0A8J3DK24_9BACT</name>
<evidence type="ECO:0000313" key="10">
    <source>
        <dbReference type="Proteomes" id="UP000642829"/>
    </source>
</evidence>
<evidence type="ECO:0000256" key="4">
    <source>
        <dbReference type="ARBA" id="ARBA00022737"/>
    </source>
</evidence>
<dbReference type="GO" id="GO:0046872">
    <property type="term" value="F:metal ion binding"/>
    <property type="evidence" value="ECO:0007669"/>
    <property type="project" value="UniProtKB-KW"/>
</dbReference>
<dbReference type="Pfam" id="PF13183">
    <property type="entry name" value="Fer4_8"/>
    <property type="match status" value="1"/>
</dbReference>
<dbReference type="PANTHER" id="PTHR47153">
    <property type="entry name" value="LACTATE UTILIZATION PROTEIN B"/>
    <property type="match status" value="1"/>
</dbReference>
<protein>
    <submittedName>
        <fullName evidence="9">Lactate utilization protein B</fullName>
    </submittedName>
</protein>
<dbReference type="AlphaFoldDB" id="A0A8J3DK24"/>
<dbReference type="InterPro" id="IPR009051">
    <property type="entry name" value="Helical_ferredxn"/>
</dbReference>
<evidence type="ECO:0000256" key="2">
    <source>
        <dbReference type="ARBA" id="ARBA00022485"/>
    </source>
</evidence>
<dbReference type="InterPro" id="IPR004452">
    <property type="entry name" value="LutB/LldF"/>
</dbReference>
<evidence type="ECO:0000256" key="5">
    <source>
        <dbReference type="ARBA" id="ARBA00022982"/>
    </source>
</evidence>
<dbReference type="InterPro" id="IPR017896">
    <property type="entry name" value="4Fe4S_Fe-S-bd"/>
</dbReference>
<feature type="domain" description="4Fe-4S ferredoxin-type" evidence="8">
    <location>
        <begin position="301"/>
        <end position="323"/>
    </location>
</feature>
<dbReference type="Gene3D" id="1.10.1060.10">
    <property type="entry name" value="Alpha-helical ferredoxin"/>
    <property type="match status" value="1"/>
</dbReference>
<dbReference type="Pfam" id="PF11870">
    <property type="entry name" value="LutB_C"/>
    <property type="match status" value="1"/>
</dbReference>
<dbReference type="InterPro" id="IPR037171">
    <property type="entry name" value="NagB/RpiA_transferase-like"/>
</dbReference>
<dbReference type="PROSITE" id="PS51379">
    <property type="entry name" value="4FE4S_FER_2"/>
    <property type="match status" value="1"/>
</dbReference>
<dbReference type="PANTHER" id="PTHR47153:SF2">
    <property type="entry name" value="LACTATE UTILIZATION PROTEIN B"/>
    <property type="match status" value="1"/>
</dbReference>